<protein>
    <submittedName>
        <fullName evidence="4">N-acetylmuramoyl-L-alanine amidase</fullName>
    </submittedName>
</protein>
<comment type="caution">
    <text evidence="4">The sequence shown here is derived from an EMBL/GenBank/DDBJ whole genome shotgun (WGS) entry which is preliminary data.</text>
</comment>
<proteinExistence type="predicted"/>
<gene>
    <name evidence="4" type="ORF">D8M04_14655</name>
</gene>
<dbReference type="InterPro" id="IPR002508">
    <property type="entry name" value="MurNAc-LAA_cat"/>
</dbReference>
<dbReference type="Gene3D" id="2.30.30.40">
    <property type="entry name" value="SH3 Domains"/>
    <property type="match status" value="2"/>
</dbReference>
<name>A0A498D4A7_9BACI</name>
<dbReference type="OrthoDB" id="9806267at2"/>
<sequence>MKQTKLLILFIILFIFFIPMIGHADEAELYEVHAPVLNVREKPAADSEVIGVLTKGNQLQGFQEKYGWVQTYYGGSEAWVAKHHLISLTQDTSETNYSAHSVNQVIIQEASMHIRSGPGTEYRVVASAFNGDSFDIIDRNGDWLQVSLGNGNSGWIASWLTDIATSEKKPSNDSSLTSLSDTSVNRNGALSGYTIVVDPGHGGNDSGAIGIGGVYEKNIVTSTANRVVQSLQNAGANVILTRYGDYYVSLEERVRISNSNYTDAFISIHYNAFPYYSVQGINTYYYGSAGRLLAQNVHASVNSSVPLNNRGIQQADYHVIQNTYAPAILMELGFITNPYDLSIVQTTGYQQNVANAITTGLINFFN</sequence>
<keyword evidence="2" id="KW-0961">Cell wall biogenesis/degradation</keyword>
<evidence type="ECO:0000313" key="5">
    <source>
        <dbReference type="Proteomes" id="UP000270219"/>
    </source>
</evidence>
<dbReference type="AlphaFoldDB" id="A0A498D4A7"/>
<evidence type="ECO:0000256" key="1">
    <source>
        <dbReference type="ARBA" id="ARBA00022801"/>
    </source>
</evidence>
<dbReference type="GO" id="GO:0009253">
    <property type="term" value="P:peptidoglycan catabolic process"/>
    <property type="evidence" value="ECO:0007669"/>
    <property type="project" value="InterPro"/>
</dbReference>
<dbReference type="SMART" id="SM00646">
    <property type="entry name" value="Ami_3"/>
    <property type="match status" value="1"/>
</dbReference>
<dbReference type="PANTHER" id="PTHR30404:SF7">
    <property type="entry name" value="CELL WALL AMIDASE LYTH-RELATED"/>
    <property type="match status" value="1"/>
</dbReference>
<keyword evidence="5" id="KW-1185">Reference proteome</keyword>
<dbReference type="InterPro" id="IPR003646">
    <property type="entry name" value="SH3-like_bac-type"/>
</dbReference>
<dbReference type="Gene3D" id="3.40.630.40">
    <property type="entry name" value="Zn-dependent exopeptidases"/>
    <property type="match status" value="1"/>
</dbReference>
<feature type="domain" description="SH3b" evidence="3">
    <location>
        <begin position="101"/>
        <end position="164"/>
    </location>
</feature>
<dbReference type="CDD" id="cd02696">
    <property type="entry name" value="MurNAc-LAA"/>
    <property type="match status" value="1"/>
</dbReference>
<keyword evidence="1" id="KW-0378">Hydrolase</keyword>
<dbReference type="PANTHER" id="PTHR30404">
    <property type="entry name" value="N-ACETYLMURAMOYL-L-ALANINE AMIDASE"/>
    <property type="match status" value="1"/>
</dbReference>
<dbReference type="Pfam" id="PF01520">
    <property type="entry name" value="Amidase_3"/>
    <property type="match status" value="1"/>
</dbReference>
<dbReference type="GO" id="GO:0071555">
    <property type="term" value="P:cell wall organization"/>
    <property type="evidence" value="ECO:0007669"/>
    <property type="project" value="UniProtKB-KW"/>
</dbReference>
<dbReference type="SUPFAM" id="SSF53187">
    <property type="entry name" value="Zn-dependent exopeptidases"/>
    <property type="match status" value="1"/>
</dbReference>
<feature type="domain" description="SH3b" evidence="3">
    <location>
        <begin position="27"/>
        <end position="89"/>
    </location>
</feature>
<accession>A0A498D4A7</accession>
<evidence type="ECO:0000256" key="2">
    <source>
        <dbReference type="ARBA" id="ARBA00023316"/>
    </source>
</evidence>
<dbReference type="EMBL" id="RCHR01000005">
    <property type="protein sequence ID" value="RLL42789.1"/>
    <property type="molecule type" value="Genomic_DNA"/>
</dbReference>
<evidence type="ECO:0000259" key="3">
    <source>
        <dbReference type="PROSITE" id="PS51781"/>
    </source>
</evidence>
<dbReference type="Proteomes" id="UP000270219">
    <property type="component" value="Unassembled WGS sequence"/>
</dbReference>
<dbReference type="GO" id="GO:0008745">
    <property type="term" value="F:N-acetylmuramoyl-L-alanine amidase activity"/>
    <property type="evidence" value="ECO:0007669"/>
    <property type="project" value="InterPro"/>
</dbReference>
<reference evidence="4 5" key="1">
    <citation type="submission" date="2018-10" db="EMBL/GenBank/DDBJ databases">
        <title>Oceanobacillus sp. YLB-02 draft genome.</title>
        <authorList>
            <person name="Yu L."/>
        </authorList>
    </citation>
    <scope>NUCLEOTIDE SEQUENCE [LARGE SCALE GENOMIC DNA]</scope>
    <source>
        <strain evidence="4 5">YLB-02</strain>
    </source>
</reference>
<dbReference type="PROSITE" id="PS51781">
    <property type="entry name" value="SH3B"/>
    <property type="match status" value="2"/>
</dbReference>
<dbReference type="Pfam" id="PF08239">
    <property type="entry name" value="SH3_3"/>
    <property type="match status" value="2"/>
</dbReference>
<dbReference type="GO" id="GO:0030288">
    <property type="term" value="C:outer membrane-bounded periplasmic space"/>
    <property type="evidence" value="ECO:0007669"/>
    <property type="project" value="TreeGrafter"/>
</dbReference>
<dbReference type="RefSeq" id="WP_121524156.1">
    <property type="nucleotide sequence ID" value="NZ_RCHR01000005.1"/>
</dbReference>
<dbReference type="SMART" id="SM00287">
    <property type="entry name" value="SH3b"/>
    <property type="match status" value="2"/>
</dbReference>
<evidence type="ECO:0000313" key="4">
    <source>
        <dbReference type="EMBL" id="RLL42789.1"/>
    </source>
</evidence>
<dbReference type="InterPro" id="IPR050695">
    <property type="entry name" value="N-acetylmuramoyl_amidase_3"/>
</dbReference>
<organism evidence="4 5">
    <name type="scientific">Oceanobacillus piezotolerans</name>
    <dbReference type="NCBI Taxonomy" id="2448030"/>
    <lineage>
        <taxon>Bacteria</taxon>
        <taxon>Bacillati</taxon>
        <taxon>Bacillota</taxon>
        <taxon>Bacilli</taxon>
        <taxon>Bacillales</taxon>
        <taxon>Bacillaceae</taxon>
        <taxon>Oceanobacillus</taxon>
    </lineage>
</organism>